<reference evidence="1 2" key="1">
    <citation type="journal article" date="2008" name="Biol. Direct">
        <title>Complete genome sequence of the extremely acidophilic methanotroph isolate V4, Methylacidiphilum infernorum, a representative of the bacterial phylum Verrucomicrobia.</title>
        <authorList>
            <person name="Hou S."/>
            <person name="Makarova K.S."/>
            <person name="Saw J.H."/>
            <person name="Senin P."/>
            <person name="Ly B.V."/>
            <person name="Zhou Z."/>
            <person name="Ren Y."/>
            <person name="Wang J."/>
            <person name="Galperin M.Y."/>
            <person name="Omelchenko M.V."/>
            <person name="Wolf Y.I."/>
            <person name="Yutin N."/>
            <person name="Koonin E.V."/>
            <person name="Stott M.B."/>
            <person name="Mountain B.W."/>
            <person name="Crowe M.A."/>
            <person name="Smirnova A.V."/>
            <person name="Dunfield P.F."/>
            <person name="Feng L."/>
            <person name="Wang L."/>
            <person name="Alam M."/>
        </authorList>
    </citation>
    <scope>NUCLEOTIDE SEQUENCE [LARGE SCALE GENOMIC DNA]</scope>
    <source>
        <strain evidence="2">Isolate V4</strain>
    </source>
</reference>
<proteinExistence type="predicted"/>
<sequence>MILGTAAMAIRLVFELTIKASYFVDLDKILSLLKKEKPEKGTKRIAHPFFFFLSKGKQG</sequence>
<dbReference type="Proteomes" id="UP000009149">
    <property type="component" value="Chromosome"/>
</dbReference>
<gene>
    <name evidence="1" type="ordered locus">Minf_1497</name>
</gene>
<accession>B3DW48</accession>
<name>B3DW48_METI4</name>
<dbReference type="HOGENOM" id="CLU_2955264_0_0_0"/>
<dbReference type="EMBL" id="CP000975">
    <property type="protein sequence ID" value="ACD83551.1"/>
    <property type="molecule type" value="Genomic_DNA"/>
</dbReference>
<evidence type="ECO:0000313" key="1">
    <source>
        <dbReference type="EMBL" id="ACD83551.1"/>
    </source>
</evidence>
<protein>
    <submittedName>
        <fullName evidence="1">Uncharacterized protein</fullName>
    </submittedName>
</protein>
<evidence type="ECO:0000313" key="2">
    <source>
        <dbReference type="Proteomes" id="UP000009149"/>
    </source>
</evidence>
<organism evidence="1 2">
    <name type="scientific">Methylacidiphilum infernorum (isolate V4)</name>
    <name type="common">Methylokorus infernorum (strain V4)</name>
    <dbReference type="NCBI Taxonomy" id="481448"/>
    <lineage>
        <taxon>Bacteria</taxon>
        <taxon>Pseudomonadati</taxon>
        <taxon>Verrucomicrobiota</taxon>
        <taxon>Methylacidiphilae</taxon>
        <taxon>Methylacidiphilales</taxon>
        <taxon>Methylacidiphilaceae</taxon>
        <taxon>Methylacidiphilum (ex Ratnadevi et al. 2023)</taxon>
    </lineage>
</organism>
<dbReference type="AlphaFoldDB" id="B3DW48"/>
<dbReference type="KEGG" id="min:Minf_1497"/>